<name>A0A1S9RE59_PENBI</name>
<organism evidence="2 3">
    <name type="scientific">Penicillium brasilianum</name>
    <dbReference type="NCBI Taxonomy" id="104259"/>
    <lineage>
        <taxon>Eukaryota</taxon>
        <taxon>Fungi</taxon>
        <taxon>Dikarya</taxon>
        <taxon>Ascomycota</taxon>
        <taxon>Pezizomycotina</taxon>
        <taxon>Eurotiomycetes</taxon>
        <taxon>Eurotiomycetidae</taxon>
        <taxon>Eurotiales</taxon>
        <taxon>Aspergillaceae</taxon>
        <taxon>Penicillium</taxon>
    </lineage>
</organism>
<feature type="domain" description="DUF3669" evidence="1">
    <location>
        <begin position="249"/>
        <end position="304"/>
    </location>
</feature>
<evidence type="ECO:0000259" key="1">
    <source>
        <dbReference type="Pfam" id="PF12417"/>
    </source>
</evidence>
<sequence length="351" mass="40553">MQDKGSKERSEEPISKLHTIGAGFCGTVWASSERGSAYKREDGGEFRSLQNDYNMHQRVLQSLRKFEGLDQVSHAMSPEIQVPDCRRFITADSDWWASNKQAFPSRYTACNVLESQRIPPFPGRTRSLLVHKYCPPQMVDDIMESEANKDCLIRPYLGRHRRWSEFRTFSQIQVFSLRNFPLHASQMDELDIPLEDRQHYARIMARTLAIMHWIGNIDGGDIEFVLAPPNENSRRSVDIILNCLGEHSVWVLDFDCCKDMSVDDAGVRRAVTAFWQNDPFYPRPIREPLLWAAFRVEYLQSSEVATRLYDRAEAVKRRALSKLFIDLVEDQACGRYGKTITCTENEKYVVA</sequence>
<dbReference type="PANTHER" id="PTHR40780:SF3">
    <property type="entry name" value="DUF3669 DOMAIN-CONTAINING PROTEIN"/>
    <property type="match status" value="1"/>
</dbReference>
<dbReference type="AlphaFoldDB" id="A0A1S9RE59"/>
<dbReference type="InterPro" id="IPR022137">
    <property type="entry name" value="Znf_prot_DUF3669"/>
</dbReference>
<dbReference type="Proteomes" id="UP000190744">
    <property type="component" value="Unassembled WGS sequence"/>
</dbReference>
<dbReference type="PANTHER" id="PTHR40780">
    <property type="entry name" value="DUF3669 DOMAIN-CONTAINING PROTEIN"/>
    <property type="match status" value="1"/>
</dbReference>
<dbReference type="Pfam" id="PF12417">
    <property type="entry name" value="DUF3669"/>
    <property type="match status" value="1"/>
</dbReference>
<comment type="caution">
    <text evidence="2">The sequence shown here is derived from an EMBL/GenBank/DDBJ whole genome shotgun (WGS) entry which is preliminary data.</text>
</comment>
<proteinExistence type="predicted"/>
<evidence type="ECO:0000313" key="3">
    <source>
        <dbReference type="Proteomes" id="UP000190744"/>
    </source>
</evidence>
<gene>
    <name evidence="2" type="ORF">PEBR_35498</name>
</gene>
<evidence type="ECO:0000313" key="2">
    <source>
        <dbReference type="EMBL" id="OOQ83560.1"/>
    </source>
</evidence>
<protein>
    <recommendedName>
        <fullName evidence="1">DUF3669 domain-containing protein</fullName>
    </recommendedName>
</protein>
<reference evidence="3" key="1">
    <citation type="submission" date="2015-09" db="EMBL/GenBank/DDBJ databases">
        <authorList>
            <person name="Fill T.P."/>
            <person name="Baretta J.F."/>
            <person name="de Almeida L.G."/>
            <person name="Rocha M."/>
            <person name="de Souza D.H."/>
            <person name="Malavazi I."/>
            <person name="Cerdeira L.T."/>
            <person name="Hong H."/>
            <person name="Samborskyy M."/>
            <person name="de Vasconcelos A.T."/>
            <person name="Leadlay P."/>
            <person name="Rodrigues-Filho E."/>
        </authorList>
    </citation>
    <scope>NUCLEOTIDE SEQUENCE [LARGE SCALE GENOMIC DNA]</scope>
    <source>
        <strain evidence="3">LaBioMMi 136</strain>
    </source>
</reference>
<accession>A0A1S9RE59</accession>
<dbReference type="EMBL" id="LJBN01000194">
    <property type="protein sequence ID" value="OOQ83560.1"/>
    <property type="molecule type" value="Genomic_DNA"/>
</dbReference>